<dbReference type="InterPro" id="IPR000551">
    <property type="entry name" value="MerR-type_HTH_dom"/>
</dbReference>
<dbReference type="Pfam" id="PF13411">
    <property type="entry name" value="MerR_1"/>
    <property type="match status" value="1"/>
</dbReference>
<feature type="domain" description="HTH merR-type" evidence="2">
    <location>
        <begin position="2"/>
        <end position="70"/>
    </location>
</feature>
<dbReference type="Gene3D" id="1.10.1660.10">
    <property type="match status" value="1"/>
</dbReference>
<name>A0ABX3AP54_9FIRM</name>
<reference evidence="3 4" key="1">
    <citation type="submission" date="2016-08" db="EMBL/GenBank/DDBJ databases">
        <title>Characterization of Isolates of Eisenbergiella tayi Derived from Blood Cultures, Using Whole Genome Sequencing.</title>
        <authorList>
            <person name="Bernier A.-M."/>
            <person name="Burdz T."/>
            <person name="Wiebe D."/>
            <person name="Bernard K."/>
        </authorList>
    </citation>
    <scope>NUCLEOTIDE SEQUENCE [LARGE SCALE GENOMIC DNA]</scope>
    <source>
        <strain evidence="3 4">NML120146</strain>
    </source>
</reference>
<protein>
    <recommendedName>
        <fullName evidence="2">HTH merR-type domain-containing protein</fullName>
    </recommendedName>
</protein>
<accession>A0ABX3AP54</accession>
<evidence type="ECO:0000259" key="2">
    <source>
        <dbReference type="PROSITE" id="PS50937"/>
    </source>
</evidence>
<evidence type="ECO:0000256" key="1">
    <source>
        <dbReference type="ARBA" id="ARBA00023125"/>
    </source>
</evidence>
<dbReference type="CDD" id="cd01109">
    <property type="entry name" value="HTH_YyaN"/>
    <property type="match status" value="1"/>
</dbReference>
<dbReference type="InterPro" id="IPR047057">
    <property type="entry name" value="MerR_fam"/>
</dbReference>
<comment type="caution">
    <text evidence="3">The sequence shown here is derived from an EMBL/GenBank/DDBJ whole genome shotgun (WGS) entry which is preliminary data.</text>
</comment>
<evidence type="ECO:0000313" key="3">
    <source>
        <dbReference type="EMBL" id="ODR57046.1"/>
    </source>
</evidence>
<keyword evidence="4" id="KW-1185">Reference proteome</keyword>
<dbReference type="SUPFAM" id="SSF46955">
    <property type="entry name" value="Putative DNA-binding domain"/>
    <property type="match status" value="1"/>
</dbReference>
<sequence length="140" mass="16191">MKYTVKQLADKMEISEHTLRYYTDMGLLPCGRDKNNRRVFDQESVNWVEGIKCLRSCGMSIEAIKEYSDLCMEKETEERLRARETIFLQQQKVAHQRLAQAQATADYIDKKVEHYRAVLAGETANDTNPNNWDAAPKKGC</sequence>
<dbReference type="Proteomes" id="UP000094869">
    <property type="component" value="Unassembled WGS sequence"/>
</dbReference>
<dbReference type="PANTHER" id="PTHR30204:SF98">
    <property type="entry name" value="HTH-TYPE TRANSCRIPTIONAL REGULATOR ADHR"/>
    <property type="match status" value="1"/>
</dbReference>
<proteinExistence type="predicted"/>
<organism evidence="3 4">
    <name type="scientific">Eisenbergiella tayi</name>
    <dbReference type="NCBI Taxonomy" id="1432052"/>
    <lineage>
        <taxon>Bacteria</taxon>
        <taxon>Bacillati</taxon>
        <taxon>Bacillota</taxon>
        <taxon>Clostridia</taxon>
        <taxon>Lachnospirales</taxon>
        <taxon>Lachnospiraceae</taxon>
        <taxon>Eisenbergiella</taxon>
    </lineage>
</organism>
<dbReference type="RefSeq" id="WP_069410233.1">
    <property type="nucleotide sequence ID" value="NZ_DAWDRA010000003.1"/>
</dbReference>
<dbReference type="SMART" id="SM00422">
    <property type="entry name" value="HTH_MERR"/>
    <property type="match status" value="1"/>
</dbReference>
<evidence type="ECO:0000313" key="4">
    <source>
        <dbReference type="Proteomes" id="UP000094869"/>
    </source>
</evidence>
<dbReference type="PROSITE" id="PS50937">
    <property type="entry name" value="HTH_MERR_2"/>
    <property type="match status" value="1"/>
</dbReference>
<dbReference type="InterPro" id="IPR009061">
    <property type="entry name" value="DNA-bd_dom_put_sf"/>
</dbReference>
<dbReference type="EMBL" id="MEHD01000022">
    <property type="protein sequence ID" value="ODR57046.1"/>
    <property type="molecule type" value="Genomic_DNA"/>
</dbReference>
<gene>
    <name evidence="3" type="ORF">BEI63_12840</name>
</gene>
<dbReference type="PANTHER" id="PTHR30204">
    <property type="entry name" value="REDOX-CYCLING DRUG-SENSING TRANSCRIPTIONAL ACTIVATOR SOXR"/>
    <property type="match status" value="1"/>
</dbReference>
<keyword evidence="1" id="KW-0238">DNA-binding</keyword>